<dbReference type="AlphaFoldDB" id="A0ABD1FSF4"/>
<organism evidence="2 3">
    <name type="scientific">Salvia divinorum</name>
    <name type="common">Maria pastora</name>
    <name type="synonym">Diviner's sage</name>
    <dbReference type="NCBI Taxonomy" id="28513"/>
    <lineage>
        <taxon>Eukaryota</taxon>
        <taxon>Viridiplantae</taxon>
        <taxon>Streptophyta</taxon>
        <taxon>Embryophyta</taxon>
        <taxon>Tracheophyta</taxon>
        <taxon>Spermatophyta</taxon>
        <taxon>Magnoliopsida</taxon>
        <taxon>eudicotyledons</taxon>
        <taxon>Gunneridae</taxon>
        <taxon>Pentapetalae</taxon>
        <taxon>asterids</taxon>
        <taxon>lamiids</taxon>
        <taxon>Lamiales</taxon>
        <taxon>Lamiaceae</taxon>
        <taxon>Nepetoideae</taxon>
        <taxon>Mentheae</taxon>
        <taxon>Salviinae</taxon>
        <taxon>Salvia</taxon>
        <taxon>Salvia subgen. Calosphace</taxon>
    </lineage>
</organism>
<feature type="compositionally biased region" description="Acidic residues" evidence="1">
    <location>
        <begin position="85"/>
        <end position="96"/>
    </location>
</feature>
<accession>A0ABD1FSF4</accession>
<evidence type="ECO:0000256" key="1">
    <source>
        <dbReference type="SAM" id="MobiDB-lite"/>
    </source>
</evidence>
<proteinExistence type="predicted"/>
<sequence>MVVNPRFGPDGDDVGVHRKLSASSGMGEETWTGFATSLLPCDAQWPAVVREGKGVFQVVRCNSMTGCSPLHDYDASLWPIPEQDTQPDIDTSDDYETSGVESDTTDDDDEIVPVESAPNEHILNEAHMTQTLEFLMGF</sequence>
<gene>
    <name evidence="2" type="ORF">AAHA92_30904</name>
</gene>
<evidence type="ECO:0000313" key="2">
    <source>
        <dbReference type="EMBL" id="KAL1534765.1"/>
    </source>
</evidence>
<comment type="caution">
    <text evidence="2">The sequence shown here is derived from an EMBL/GenBank/DDBJ whole genome shotgun (WGS) entry which is preliminary data.</text>
</comment>
<protein>
    <submittedName>
        <fullName evidence="2">Uncharacterized protein</fullName>
    </submittedName>
</protein>
<dbReference type="Proteomes" id="UP001567538">
    <property type="component" value="Unassembled WGS sequence"/>
</dbReference>
<reference evidence="2 3" key="1">
    <citation type="submission" date="2024-06" db="EMBL/GenBank/DDBJ databases">
        <title>A chromosome level genome sequence of Diviner's sage (Salvia divinorum).</title>
        <authorList>
            <person name="Ford S.A."/>
            <person name="Ro D.-K."/>
            <person name="Ness R.W."/>
            <person name="Phillips M.A."/>
        </authorList>
    </citation>
    <scope>NUCLEOTIDE SEQUENCE [LARGE SCALE GENOMIC DNA]</scope>
    <source>
        <strain evidence="2">SAF-2024a</strain>
        <tissue evidence="2">Leaf</tissue>
    </source>
</reference>
<dbReference type="EMBL" id="JBEAFC010000012">
    <property type="protein sequence ID" value="KAL1534765.1"/>
    <property type="molecule type" value="Genomic_DNA"/>
</dbReference>
<evidence type="ECO:0000313" key="3">
    <source>
        <dbReference type="Proteomes" id="UP001567538"/>
    </source>
</evidence>
<name>A0ABD1FSF4_SALDI</name>
<keyword evidence="3" id="KW-1185">Reference proteome</keyword>
<feature type="region of interest" description="Disordered" evidence="1">
    <location>
        <begin position="78"/>
        <end position="111"/>
    </location>
</feature>